<dbReference type="GO" id="GO:0005509">
    <property type="term" value="F:calcium ion binding"/>
    <property type="evidence" value="ECO:0007669"/>
    <property type="project" value="InterPro"/>
</dbReference>
<dbReference type="SUPFAM" id="SSF47473">
    <property type="entry name" value="EF-hand"/>
    <property type="match status" value="1"/>
</dbReference>
<dbReference type="InterPro" id="IPR011992">
    <property type="entry name" value="EF-hand-dom_pair"/>
</dbReference>
<sequence length="169" mass="18046">MSGSHRFLVASAASAETFEGAPSQYNMACADAEERAEVAFELLDVDGDGVLGKEDIRQALTLCGYEAEAGTLELLAAMTEAYSLGYTILADAEITWGADHRREGCDNPAAPSHLGVGQGGRQHDDRSLSRDEDQAPSNKNCADGCFAAWGLSSLWVFQASRSQHLVHPL</sequence>
<evidence type="ECO:0000313" key="4">
    <source>
        <dbReference type="EMBL" id="OLP86006.1"/>
    </source>
</evidence>
<feature type="domain" description="EF-hand" evidence="3">
    <location>
        <begin position="31"/>
        <end position="66"/>
    </location>
</feature>
<dbReference type="EMBL" id="LSRX01000941">
    <property type="protein sequence ID" value="OLP86006.1"/>
    <property type="molecule type" value="Genomic_DNA"/>
</dbReference>
<dbReference type="Gene3D" id="1.10.238.10">
    <property type="entry name" value="EF-hand"/>
    <property type="match status" value="1"/>
</dbReference>
<gene>
    <name evidence="4" type="ORF">AK812_SmicGene32941</name>
</gene>
<keyword evidence="5" id="KW-1185">Reference proteome</keyword>
<keyword evidence="1" id="KW-0106">Calcium</keyword>
<evidence type="ECO:0000256" key="2">
    <source>
        <dbReference type="SAM" id="MobiDB-lite"/>
    </source>
</evidence>
<evidence type="ECO:0000259" key="3">
    <source>
        <dbReference type="PROSITE" id="PS50222"/>
    </source>
</evidence>
<evidence type="ECO:0000313" key="5">
    <source>
        <dbReference type="Proteomes" id="UP000186817"/>
    </source>
</evidence>
<name>A0A1Q9CSU2_SYMMI</name>
<dbReference type="AlphaFoldDB" id="A0A1Q9CSU2"/>
<proteinExistence type="predicted"/>
<dbReference type="InterPro" id="IPR002048">
    <property type="entry name" value="EF_hand_dom"/>
</dbReference>
<comment type="caution">
    <text evidence="4">The sequence shown here is derived from an EMBL/GenBank/DDBJ whole genome shotgun (WGS) entry which is preliminary data.</text>
</comment>
<dbReference type="InterPro" id="IPR018247">
    <property type="entry name" value="EF_Hand_1_Ca_BS"/>
</dbReference>
<dbReference type="Proteomes" id="UP000186817">
    <property type="component" value="Unassembled WGS sequence"/>
</dbReference>
<reference evidence="4 5" key="1">
    <citation type="submission" date="2016-02" db="EMBL/GenBank/DDBJ databases">
        <title>Genome analysis of coral dinoflagellate symbionts highlights evolutionary adaptations to a symbiotic lifestyle.</title>
        <authorList>
            <person name="Aranda M."/>
            <person name="Li Y."/>
            <person name="Liew Y.J."/>
            <person name="Baumgarten S."/>
            <person name="Simakov O."/>
            <person name="Wilson M."/>
            <person name="Piel J."/>
            <person name="Ashoor H."/>
            <person name="Bougouffa S."/>
            <person name="Bajic V.B."/>
            <person name="Ryu T."/>
            <person name="Ravasi T."/>
            <person name="Bayer T."/>
            <person name="Micklem G."/>
            <person name="Kim H."/>
            <person name="Bhak J."/>
            <person name="Lajeunesse T.C."/>
            <person name="Voolstra C.R."/>
        </authorList>
    </citation>
    <scope>NUCLEOTIDE SEQUENCE [LARGE SCALE GENOMIC DNA]</scope>
    <source>
        <strain evidence="4 5">CCMP2467</strain>
    </source>
</reference>
<feature type="region of interest" description="Disordered" evidence="2">
    <location>
        <begin position="103"/>
        <end position="138"/>
    </location>
</feature>
<accession>A0A1Q9CSU2</accession>
<feature type="compositionally biased region" description="Basic and acidic residues" evidence="2">
    <location>
        <begin position="121"/>
        <end position="133"/>
    </location>
</feature>
<organism evidence="4 5">
    <name type="scientific">Symbiodinium microadriaticum</name>
    <name type="common">Dinoflagellate</name>
    <name type="synonym">Zooxanthella microadriatica</name>
    <dbReference type="NCBI Taxonomy" id="2951"/>
    <lineage>
        <taxon>Eukaryota</taxon>
        <taxon>Sar</taxon>
        <taxon>Alveolata</taxon>
        <taxon>Dinophyceae</taxon>
        <taxon>Suessiales</taxon>
        <taxon>Symbiodiniaceae</taxon>
        <taxon>Symbiodinium</taxon>
    </lineage>
</organism>
<evidence type="ECO:0000256" key="1">
    <source>
        <dbReference type="ARBA" id="ARBA00022837"/>
    </source>
</evidence>
<dbReference type="PROSITE" id="PS00018">
    <property type="entry name" value="EF_HAND_1"/>
    <property type="match status" value="1"/>
</dbReference>
<protein>
    <recommendedName>
        <fullName evidence="3">EF-hand domain-containing protein</fullName>
    </recommendedName>
</protein>
<dbReference type="PROSITE" id="PS50222">
    <property type="entry name" value="EF_HAND_2"/>
    <property type="match status" value="1"/>
</dbReference>